<feature type="compositionally biased region" description="Low complexity" evidence="1">
    <location>
        <begin position="54"/>
        <end position="66"/>
    </location>
</feature>
<dbReference type="EMBL" id="VFSV01000020">
    <property type="protein sequence ID" value="TRD18393.1"/>
    <property type="molecule type" value="Genomic_DNA"/>
</dbReference>
<evidence type="ECO:0000313" key="2">
    <source>
        <dbReference type="EMBL" id="TRD18393.1"/>
    </source>
</evidence>
<dbReference type="RefSeq" id="WP_142835065.1">
    <property type="nucleotide sequence ID" value="NZ_VFSV01000020.1"/>
</dbReference>
<organism evidence="2 3">
    <name type="scientific">Palleronia caenipelagi</name>
    <dbReference type="NCBI Taxonomy" id="2489174"/>
    <lineage>
        <taxon>Bacteria</taxon>
        <taxon>Pseudomonadati</taxon>
        <taxon>Pseudomonadota</taxon>
        <taxon>Alphaproteobacteria</taxon>
        <taxon>Rhodobacterales</taxon>
        <taxon>Roseobacteraceae</taxon>
        <taxon>Palleronia</taxon>
    </lineage>
</organism>
<dbReference type="OrthoDB" id="8410963at2"/>
<keyword evidence="3" id="KW-1185">Reference proteome</keyword>
<comment type="caution">
    <text evidence="2">The sequence shown here is derived from an EMBL/GenBank/DDBJ whole genome shotgun (WGS) entry which is preliminary data.</text>
</comment>
<sequence>MSKPAQTRDYLVTADGWIAGQRRKTGDPVSLTPRQAQYENVTPAEGAAKPEPPSTSTTSATPATSARRTRTTE</sequence>
<evidence type="ECO:0000313" key="3">
    <source>
        <dbReference type="Proteomes" id="UP000318590"/>
    </source>
</evidence>
<reference evidence="2 3" key="1">
    <citation type="submission" date="2019-06" db="EMBL/GenBank/DDBJ databases">
        <title>Paenimaribius caenipelagi gen. nov., sp. nov., isolated from a tidal flat.</title>
        <authorList>
            <person name="Yoon J.-H."/>
        </authorList>
    </citation>
    <scope>NUCLEOTIDE SEQUENCE [LARGE SCALE GENOMIC DNA]</scope>
    <source>
        <strain evidence="2 3">JBTF-M29</strain>
    </source>
</reference>
<protein>
    <submittedName>
        <fullName evidence="2">Uncharacterized protein</fullName>
    </submittedName>
</protein>
<name>A0A547PW82_9RHOB</name>
<dbReference type="AlphaFoldDB" id="A0A547PW82"/>
<gene>
    <name evidence="2" type="ORF">FEV53_12105</name>
</gene>
<feature type="region of interest" description="Disordered" evidence="1">
    <location>
        <begin position="18"/>
        <end position="73"/>
    </location>
</feature>
<proteinExistence type="predicted"/>
<dbReference type="Proteomes" id="UP000318590">
    <property type="component" value="Unassembled WGS sequence"/>
</dbReference>
<accession>A0A547PW82</accession>
<evidence type="ECO:0000256" key="1">
    <source>
        <dbReference type="SAM" id="MobiDB-lite"/>
    </source>
</evidence>